<keyword evidence="2" id="KW-1185">Reference proteome</keyword>
<reference evidence="1 2" key="1">
    <citation type="submission" date="2018-06" db="EMBL/GenBank/DDBJ databases">
        <title>Sphaerisporangium craniellae sp. nov., isolated from a marine sponge in the South China Sea.</title>
        <authorList>
            <person name="Li L."/>
        </authorList>
    </citation>
    <scope>NUCLEOTIDE SEQUENCE [LARGE SCALE GENOMIC DNA]</scope>
    <source>
        <strain evidence="1 2">CCTCC AA 208026</strain>
    </source>
</reference>
<protein>
    <submittedName>
        <fullName evidence="1">Uncharacterized protein</fullName>
    </submittedName>
</protein>
<name>A0A367EWK5_9ACTN</name>
<evidence type="ECO:0000313" key="1">
    <source>
        <dbReference type="EMBL" id="RCG22463.1"/>
    </source>
</evidence>
<comment type="caution">
    <text evidence="1">The sequence shown here is derived from an EMBL/GenBank/DDBJ whole genome shotgun (WGS) entry which is preliminary data.</text>
</comment>
<organism evidence="1 2">
    <name type="scientific">Sphaerisporangium album</name>
    <dbReference type="NCBI Taxonomy" id="509200"/>
    <lineage>
        <taxon>Bacteria</taxon>
        <taxon>Bacillati</taxon>
        <taxon>Actinomycetota</taxon>
        <taxon>Actinomycetes</taxon>
        <taxon>Streptosporangiales</taxon>
        <taxon>Streptosporangiaceae</taxon>
        <taxon>Sphaerisporangium</taxon>
    </lineage>
</organism>
<accession>A0A367EWK5</accession>
<gene>
    <name evidence="1" type="ORF">DQ384_35765</name>
</gene>
<proteinExistence type="predicted"/>
<dbReference type="Proteomes" id="UP000253094">
    <property type="component" value="Unassembled WGS sequence"/>
</dbReference>
<dbReference type="AlphaFoldDB" id="A0A367EWK5"/>
<sequence>MTMSQTTHNVVRSKQDRMTAVQTAINKTKMTTALVWNPWPGVMEQGVTTEAIKSPAKSGQVPEIIGEGQTLGDFMSPVLISFGSTLGLGGPVTQNTFDEARKRAKARYVTMGRTFYKEFASGNCTLFACAIIGMLSEQPKLLGPGVKVELLNLLNTEGGGGHAYVVVGRAAGDVNDVDTYGPDCFFVDQWYARQQGTQPGVQGVKDATPGNGVNPFWDATFDRFIREATTRVMLTFTSDELPQLRF</sequence>
<evidence type="ECO:0000313" key="2">
    <source>
        <dbReference type="Proteomes" id="UP000253094"/>
    </source>
</evidence>
<dbReference type="EMBL" id="QOIL01000028">
    <property type="protein sequence ID" value="RCG22463.1"/>
    <property type="molecule type" value="Genomic_DNA"/>
</dbReference>